<name>A0A1B7XCX3_9BACT</name>
<feature type="transmembrane region" description="Helical" evidence="11">
    <location>
        <begin position="164"/>
        <end position="187"/>
    </location>
</feature>
<dbReference type="RefSeq" id="WP_066854488.1">
    <property type="nucleotide sequence ID" value="NZ_JXMS01000012.1"/>
</dbReference>
<keyword evidence="4" id="KW-0597">Phosphoprotein</keyword>
<dbReference type="InterPro" id="IPR003660">
    <property type="entry name" value="HAMP_dom"/>
</dbReference>
<dbReference type="AlphaFoldDB" id="A0A1B7XCX3"/>
<evidence type="ECO:0000256" key="4">
    <source>
        <dbReference type="ARBA" id="ARBA00022553"/>
    </source>
</evidence>
<keyword evidence="5" id="KW-0808">Transferase</keyword>
<dbReference type="EMBL" id="JXMS01000012">
    <property type="protein sequence ID" value="OBQ51840.1"/>
    <property type="molecule type" value="Genomic_DNA"/>
</dbReference>
<evidence type="ECO:0000256" key="9">
    <source>
        <dbReference type="ARBA" id="ARBA00023012"/>
    </source>
</evidence>
<dbReference type="Pfam" id="PF00672">
    <property type="entry name" value="HAMP"/>
    <property type="match status" value="1"/>
</dbReference>
<dbReference type="CDD" id="cd00075">
    <property type="entry name" value="HATPase"/>
    <property type="match status" value="1"/>
</dbReference>
<evidence type="ECO:0000256" key="2">
    <source>
        <dbReference type="ARBA" id="ARBA00004370"/>
    </source>
</evidence>
<evidence type="ECO:0000256" key="5">
    <source>
        <dbReference type="ARBA" id="ARBA00022679"/>
    </source>
</evidence>
<dbReference type="PROSITE" id="PS50885">
    <property type="entry name" value="HAMP"/>
    <property type="match status" value="1"/>
</dbReference>
<dbReference type="Pfam" id="PF02518">
    <property type="entry name" value="HATPase_c"/>
    <property type="match status" value="1"/>
</dbReference>
<dbReference type="FunFam" id="3.30.565.10:FF:000006">
    <property type="entry name" value="Sensor histidine kinase WalK"/>
    <property type="match status" value="1"/>
</dbReference>
<keyword evidence="9" id="KW-0902">Two-component regulatory system</keyword>
<evidence type="ECO:0000313" key="15">
    <source>
        <dbReference type="Proteomes" id="UP000091979"/>
    </source>
</evidence>
<dbReference type="SMART" id="SM00387">
    <property type="entry name" value="HATPase_c"/>
    <property type="match status" value="1"/>
</dbReference>
<evidence type="ECO:0000256" key="8">
    <source>
        <dbReference type="ARBA" id="ARBA00022989"/>
    </source>
</evidence>
<evidence type="ECO:0000256" key="3">
    <source>
        <dbReference type="ARBA" id="ARBA00012438"/>
    </source>
</evidence>
<keyword evidence="6 11" id="KW-0812">Transmembrane</keyword>
<dbReference type="PROSITE" id="PS50109">
    <property type="entry name" value="HIS_KIN"/>
    <property type="match status" value="1"/>
</dbReference>
<dbReference type="PATRIC" id="fig|1560234.3.peg.493"/>
<accession>A0A1B7XCX3</accession>
<evidence type="ECO:0000256" key="10">
    <source>
        <dbReference type="ARBA" id="ARBA00023136"/>
    </source>
</evidence>
<feature type="domain" description="Histidine kinase" evidence="12">
    <location>
        <begin position="249"/>
        <end position="463"/>
    </location>
</feature>
<dbReference type="SUPFAM" id="SSF47384">
    <property type="entry name" value="Homodimeric domain of signal transducing histidine kinase"/>
    <property type="match status" value="1"/>
</dbReference>
<dbReference type="Proteomes" id="UP000091979">
    <property type="component" value="Unassembled WGS sequence"/>
</dbReference>
<dbReference type="Pfam" id="PF00512">
    <property type="entry name" value="HisKA"/>
    <property type="match status" value="1"/>
</dbReference>
<dbReference type="InterPro" id="IPR004358">
    <property type="entry name" value="Sig_transdc_His_kin-like_C"/>
</dbReference>
<evidence type="ECO:0000256" key="11">
    <source>
        <dbReference type="SAM" id="Phobius"/>
    </source>
</evidence>
<dbReference type="SMART" id="SM00304">
    <property type="entry name" value="HAMP"/>
    <property type="match status" value="1"/>
</dbReference>
<dbReference type="Gene3D" id="1.10.287.130">
    <property type="match status" value="1"/>
</dbReference>
<organism evidence="14 15">
    <name type="scientific">Halodesulfovibrio spirochaetisodalis</name>
    <dbReference type="NCBI Taxonomy" id="1560234"/>
    <lineage>
        <taxon>Bacteria</taxon>
        <taxon>Pseudomonadati</taxon>
        <taxon>Thermodesulfobacteriota</taxon>
        <taxon>Desulfovibrionia</taxon>
        <taxon>Desulfovibrionales</taxon>
        <taxon>Desulfovibrionaceae</taxon>
        <taxon>Halodesulfovibrio</taxon>
    </lineage>
</organism>
<comment type="catalytic activity">
    <reaction evidence="1">
        <text>ATP + protein L-histidine = ADP + protein N-phospho-L-histidine.</text>
        <dbReference type="EC" id="2.7.13.3"/>
    </reaction>
</comment>
<evidence type="ECO:0000256" key="1">
    <source>
        <dbReference type="ARBA" id="ARBA00000085"/>
    </source>
</evidence>
<keyword evidence="8 11" id="KW-1133">Transmembrane helix</keyword>
<comment type="subcellular location">
    <subcellularLocation>
        <location evidence="2">Membrane</location>
    </subcellularLocation>
</comment>
<evidence type="ECO:0000256" key="7">
    <source>
        <dbReference type="ARBA" id="ARBA00022777"/>
    </source>
</evidence>
<dbReference type="EC" id="2.7.13.3" evidence="3"/>
<dbReference type="Gene3D" id="6.10.340.10">
    <property type="match status" value="1"/>
</dbReference>
<dbReference type="GO" id="GO:0000155">
    <property type="term" value="F:phosphorelay sensor kinase activity"/>
    <property type="evidence" value="ECO:0007669"/>
    <property type="project" value="InterPro"/>
</dbReference>
<dbReference type="PANTHER" id="PTHR45436">
    <property type="entry name" value="SENSOR HISTIDINE KINASE YKOH"/>
    <property type="match status" value="1"/>
</dbReference>
<dbReference type="PANTHER" id="PTHR45436:SF5">
    <property type="entry name" value="SENSOR HISTIDINE KINASE TRCS"/>
    <property type="match status" value="1"/>
</dbReference>
<dbReference type="PRINTS" id="PR00344">
    <property type="entry name" value="BCTRLSENSOR"/>
</dbReference>
<feature type="transmembrane region" description="Helical" evidence="11">
    <location>
        <begin position="134"/>
        <end position="152"/>
    </location>
</feature>
<keyword evidence="15" id="KW-1185">Reference proteome</keyword>
<protein>
    <recommendedName>
        <fullName evidence="3">histidine kinase</fullName>
        <ecNumber evidence="3">2.7.13.3</ecNumber>
    </recommendedName>
</protein>
<dbReference type="SUPFAM" id="SSF55874">
    <property type="entry name" value="ATPase domain of HSP90 chaperone/DNA topoisomerase II/histidine kinase"/>
    <property type="match status" value="1"/>
</dbReference>
<evidence type="ECO:0000256" key="6">
    <source>
        <dbReference type="ARBA" id="ARBA00022692"/>
    </source>
</evidence>
<reference evidence="14 15" key="1">
    <citation type="submission" date="2015-01" db="EMBL/GenBank/DDBJ databases">
        <title>Desulfovibrio sp. JC271 draft genome sequence.</title>
        <authorList>
            <person name="Shivani Y."/>
            <person name="Subhash Y."/>
            <person name="Sasikala C."/>
            <person name="Ramana C.V."/>
        </authorList>
    </citation>
    <scope>NUCLEOTIDE SEQUENCE [LARGE SCALE GENOMIC DNA]</scope>
    <source>
        <strain evidence="14 15">JC271</strain>
    </source>
</reference>
<dbReference type="CDD" id="cd00082">
    <property type="entry name" value="HisKA"/>
    <property type="match status" value="1"/>
</dbReference>
<proteinExistence type="predicted"/>
<comment type="caution">
    <text evidence="14">The sequence shown here is derived from an EMBL/GenBank/DDBJ whole genome shotgun (WGS) entry which is preliminary data.</text>
</comment>
<dbReference type="CDD" id="cd06225">
    <property type="entry name" value="HAMP"/>
    <property type="match status" value="1"/>
</dbReference>
<dbReference type="InterPro" id="IPR005467">
    <property type="entry name" value="His_kinase_dom"/>
</dbReference>
<keyword evidence="10 11" id="KW-0472">Membrane</keyword>
<dbReference type="STRING" id="1560234.SP90_08350"/>
<dbReference type="Gene3D" id="3.30.565.10">
    <property type="entry name" value="Histidine kinase-like ATPase, C-terminal domain"/>
    <property type="match status" value="1"/>
</dbReference>
<dbReference type="InterPro" id="IPR050428">
    <property type="entry name" value="TCS_sensor_his_kinase"/>
</dbReference>
<dbReference type="InterPro" id="IPR036890">
    <property type="entry name" value="HATPase_C_sf"/>
</dbReference>
<dbReference type="InterPro" id="IPR003661">
    <property type="entry name" value="HisK_dim/P_dom"/>
</dbReference>
<gene>
    <name evidence="14" type="ORF">SP90_08350</name>
</gene>
<dbReference type="InterPro" id="IPR003594">
    <property type="entry name" value="HATPase_dom"/>
</dbReference>
<dbReference type="SMART" id="SM00388">
    <property type="entry name" value="HisKA"/>
    <property type="match status" value="1"/>
</dbReference>
<keyword evidence="7" id="KW-0418">Kinase</keyword>
<dbReference type="InterPro" id="IPR036097">
    <property type="entry name" value="HisK_dim/P_sf"/>
</dbReference>
<sequence>MKIKHKISLWFSCSGILVGLLFSIYIFVEMREMAFSAYDTLLLRSGKQMIRQITENGLDAFKKYPLHPALTPIEDENHSEPFWIVLRTPEGNILYESLQNKTTHLPPSETGGDMVALTPKDGSTLHLWVHSQEFIYEGSMYILTLGYPIANAKGEAIAQEEQEIFFIVLTGFFIITILFILLSYWVAGQVVRPLGNINRLASEIDEGTLDKRLPVRKNNDELDELSQTLNSMFNRLHHSFSRQKRYIADAAHELKTPITIVRLFLEESQQRTDLPEGYFIQMQNQIQTLRRASRLAQDILGLSFLEFGQLQRERLCFNSLCEKVIDDFKELLSHKDITLRFNNFPCRPYMGNNDHLTRVVINIVDNAIKYNIPSGSITISVFEQNYAIFLSVHNTGPGIPDGELENVFEQFYRVEKSHSHKYGGTGLGLTIVKQIVELHGGSISIESSLDEWCKVNIILPHTRS</sequence>
<feature type="domain" description="HAMP" evidence="13">
    <location>
        <begin position="188"/>
        <end position="241"/>
    </location>
</feature>
<dbReference type="OrthoDB" id="9815202at2"/>
<feature type="transmembrane region" description="Helical" evidence="11">
    <location>
        <begin position="7"/>
        <end position="28"/>
    </location>
</feature>
<evidence type="ECO:0000259" key="12">
    <source>
        <dbReference type="PROSITE" id="PS50109"/>
    </source>
</evidence>
<evidence type="ECO:0000259" key="13">
    <source>
        <dbReference type="PROSITE" id="PS50885"/>
    </source>
</evidence>
<dbReference type="GO" id="GO:0005886">
    <property type="term" value="C:plasma membrane"/>
    <property type="evidence" value="ECO:0007669"/>
    <property type="project" value="TreeGrafter"/>
</dbReference>
<evidence type="ECO:0000313" key="14">
    <source>
        <dbReference type="EMBL" id="OBQ51840.1"/>
    </source>
</evidence>
<dbReference type="SUPFAM" id="SSF158472">
    <property type="entry name" value="HAMP domain-like"/>
    <property type="match status" value="1"/>
</dbReference>